<gene>
    <name evidence="2" type="ORF">NCTC11938_03328</name>
</gene>
<evidence type="ECO:0000313" key="3">
    <source>
        <dbReference type="Proteomes" id="UP000254191"/>
    </source>
</evidence>
<protein>
    <submittedName>
        <fullName evidence="2">Uncharacterized protein</fullName>
    </submittedName>
</protein>
<feature type="transmembrane region" description="Helical" evidence="1">
    <location>
        <begin position="35"/>
        <end position="54"/>
    </location>
</feature>
<sequence>MSYLILFGCGKNDFAAFKWVDSQIEARFNLRTLRAALTVFYPVLLMWGIVRLYGGRVSWRTSQDSQLLNFILLFPLAIIFIWFSFHEGGTHH</sequence>
<dbReference type="Proteomes" id="UP000254191">
    <property type="component" value="Unassembled WGS sequence"/>
</dbReference>
<keyword evidence="1" id="KW-1133">Transmembrane helix</keyword>
<keyword evidence="1" id="KW-0812">Transmembrane</keyword>
<proteinExistence type="predicted"/>
<name>A0A379GDH3_PROMI</name>
<evidence type="ECO:0000313" key="2">
    <source>
        <dbReference type="EMBL" id="SUC39037.1"/>
    </source>
</evidence>
<accession>A0A379GDH3</accession>
<evidence type="ECO:0000256" key="1">
    <source>
        <dbReference type="SAM" id="Phobius"/>
    </source>
</evidence>
<dbReference type="EMBL" id="UGTS01000005">
    <property type="protein sequence ID" value="SUC39037.1"/>
    <property type="molecule type" value="Genomic_DNA"/>
</dbReference>
<feature type="transmembrane region" description="Helical" evidence="1">
    <location>
        <begin position="66"/>
        <end position="85"/>
    </location>
</feature>
<organism evidence="2 3">
    <name type="scientific">Proteus mirabilis</name>
    <dbReference type="NCBI Taxonomy" id="584"/>
    <lineage>
        <taxon>Bacteria</taxon>
        <taxon>Pseudomonadati</taxon>
        <taxon>Pseudomonadota</taxon>
        <taxon>Gammaproteobacteria</taxon>
        <taxon>Enterobacterales</taxon>
        <taxon>Morganellaceae</taxon>
        <taxon>Proteus</taxon>
    </lineage>
</organism>
<reference evidence="2 3" key="1">
    <citation type="submission" date="2018-06" db="EMBL/GenBank/DDBJ databases">
        <authorList>
            <consortium name="Pathogen Informatics"/>
            <person name="Doyle S."/>
        </authorList>
    </citation>
    <scope>NUCLEOTIDE SEQUENCE [LARGE SCALE GENOMIC DNA]</scope>
    <source>
        <strain evidence="2 3">NCTC11938</strain>
    </source>
</reference>
<keyword evidence="1" id="KW-0472">Membrane</keyword>
<dbReference type="AlphaFoldDB" id="A0A379GDH3"/>